<feature type="signal peptide" evidence="1">
    <location>
        <begin position="1"/>
        <end position="19"/>
    </location>
</feature>
<gene>
    <name evidence="2" type="ORF">PT974_11024</name>
</gene>
<keyword evidence="3" id="KW-1185">Reference proteome</keyword>
<organism evidence="2 3">
    <name type="scientific">Cladobotryum mycophilum</name>
    <dbReference type="NCBI Taxonomy" id="491253"/>
    <lineage>
        <taxon>Eukaryota</taxon>
        <taxon>Fungi</taxon>
        <taxon>Dikarya</taxon>
        <taxon>Ascomycota</taxon>
        <taxon>Pezizomycotina</taxon>
        <taxon>Sordariomycetes</taxon>
        <taxon>Hypocreomycetidae</taxon>
        <taxon>Hypocreales</taxon>
        <taxon>Hypocreaceae</taxon>
        <taxon>Cladobotryum</taxon>
    </lineage>
</organism>
<dbReference type="Proteomes" id="UP001338125">
    <property type="component" value="Unassembled WGS sequence"/>
</dbReference>
<accession>A0ABR0SBF4</accession>
<reference evidence="2 3" key="1">
    <citation type="submission" date="2024-01" db="EMBL/GenBank/DDBJ databases">
        <title>Complete genome of Cladobotryum mycophilum ATHUM6906.</title>
        <authorList>
            <person name="Christinaki A.C."/>
            <person name="Myridakis A.I."/>
            <person name="Kouvelis V.N."/>
        </authorList>
    </citation>
    <scope>NUCLEOTIDE SEQUENCE [LARGE SCALE GENOMIC DNA]</scope>
    <source>
        <strain evidence="2 3">ATHUM6906</strain>
    </source>
</reference>
<feature type="chain" id="PRO_5045127656" evidence="1">
    <location>
        <begin position="20"/>
        <end position="80"/>
    </location>
</feature>
<evidence type="ECO:0000313" key="3">
    <source>
        <dbReference type="Proteomes" id="UP001338125"/>
    </source>
</evidence>
<evidence type="ECO:0000256" key="1">
    <source>
        <dbReference type="SAM" id="SignalP"/>
    </source>
</evidence>
<evidence type="ECO:0000313" key="2">
    <source>
        <dbReference type="EMBL" id="KAK5989501.1"/>
    </source>
</evidence>
<proteinExistence type="predicted"/>
<comment type="caution">
    <text evidence="2">The sequence shown here is derived from an EMBL/GenBank/DDBJ whole genome shotgun (WGS) entry which is preliminary data.</text>
</comment>
<keyword evidence="1" id="KW-0732">Signal</keyword>
<protein>
    <submittedName>
        <fullName evidence="2">Uncharacterized protein</fullName>
    </submittedName>
</protein>
<sequence>MKAFTSIVVLASFLSAAAALPAQAASKPDICDKSRPKKEGGDFSVEGCKQACNILRLGDLPLSLDFWMFCTTKDPKEEKN</sequence>
<dbReference type="EMBL" id="JAVFKD010000015">
    <property type="protein sequence ID" value="KAK5989501.1"/>
    <property type="molecule type" value="Genomic_DNA"/>
</dbReference>
<name>A0ABR0SBF4_9HYPO</name>